<evidence type="ECO:0000256" key="2">
    <source>
        <dbReference type="ARBA" id="ARBA00023125"/>
    </source>
</evidence>
<evidence type="ECO:0000256" key="1">
    <source>
        <dbReference type="ARBA" id="ARBA00023015"/>
    </source>
</evidence>
<dbReference type="Proteomes" id="UP000593601">
    <property type="component" value="Chromosome"/>
</dbReference>
<dbReference type="Pfam" id="PF00027">
    <property type="entry name" value="cNMP_binding"/>
    <property type="match status" value="1"/>
</dbReference>
<dbReference type="RefSeq" id="WP_193736643.1">
    <property type="nucleotide sequence ID" value="NZ_CP063304.1"/>
</dbReference>
<dbReference type="Pfam" id="PF13545">
    <property type="entry name" value="HTH_Crp_2"/>
    <property type="match status" value="1"/>
</dbReference>
<proteinExistence type="predicted"/>
<protein>
    <submittedName>
        <fullName evidence="5">Crp/Fnr family transcriptional regulator</fullName>
    </submittedName>
</protein>
<dbReference type="CDD" id="cd00038">
    <property type="entry name" value="CAP_ED"/>
    <property type="match status" value="1"/>
</dbReference>
<dbReference type="AlphaFoldDB" id="A0A7M2RJ22"/>
<dbReference type="Gene3D" id="2.60.120.10">
    <property type="entry name" value="Jelly Rolls"/>
    <property type="match status" value="1"/>
</dbReference>
<evidence type="ECO:0000256" key="3">
    <source>
        <dbReference type="ARBA" id="ARBA00023163"/>
    </source>
</evidence>
<keyword evidence="2" id="KW-0238">DNA-binding</keyword>
<keyword evidence="1" id="KW-0805">Transcription regulation</keyword>
<dbReference type="InterPro" id="IPR036390">
    <property type="entry name" value="WH_DNA-bd_sf"/>
</dbReference>
<dbReference type="SUPFAM" id="SSF46785">
    <property type="entry name" value="Winged helix' DNA-binding domain"/>
    <property type="match status" value="1"/>
</dbReference>
<dbReference type="GO" id="GO:0003677">
    <property type="term" value="F:DNA binding"/>
    <property type="evidence" value="ECO:0007669"/>
    <property type="project" value="UniProtKB-KW"/>
</dbReference>
<dbReference type="InterPro" id="IPR012318">
    <property type="entry name" value="HTH_CRP"/>
</dbReference>
<sequence length="221" mass="25590">MKKFESPLFAELSEEEYHDMRSCGCMREKNYKKDECILHTGEKNNEAGVVLYGSVNIENIDLWGKRTILSNIVQGQIFGETYAITGDILLVDAVAAEDSRILFLNGAGIVHGHHSDRTWHKKVILNLLRISNRKNIELSARIFQTSFKKTRPRIESYLTAVSRKSNAREFDIPFNRQQLADYLNLDRSALSKELMHMRDEGLLDFHKNHFRLYELIDDSLD</sequence>
<feature type="domain" description="Cyclic nucleotide-binding" evidence="4">
    <location>
        <begin position="8"/>
        <end position="105"/>
    </location>
</feature>
<accession>A0A7M2RJ22</accession>
<evidence type="ECO:0000313" key="6">
    <source>
        <dbReference type="Proteomes" id="UP000593601"/>
    </source>
</evidence>
<dbReference type="InterPro" id="IPR018490">
    <property type="entry name" value="cNMP-bd_dom_sf"/>
</dbReference>
<keyword evidence="3" id="KW-0804">Transcription</keyword>
<dbReference type="InterPro" id="IPR000595">
    <property type="entry name" value="cNMP-bd_dom"/>
</dbReference>
<evidence type="ECO:0000313" key="5">
    <source>
        <dbReference type="EMBL" id="QOV20323.1"/>
    </source>
</evidence>
<dbReference type="InterPro" id="IPR014710">
    <property type="entry name" value="RmlC-like_jellyroll"/>
</dbReference>
<evidence type="ECO:0000259" key="4">
    <source>
        <dbReference type="PROSITE" id="PS50042"/>
    </source>
</evidence>
<dbReference type="EMBL" id="CP063304">
    <property type="protein sequence ID" value="QOV20323.1"/>
    <property type="molecule type" value="Genomic_DNA"/>
</dbReference>
<reference evidence="5 6" key="1">
    <citation type="submission" date="2020-10" db="EMBL/GenBank/DDBJ databases">
        <title>Blautia liquoris sp.nov., isolated from the mud in a fermentation cellar used for the production of Chinese strong-flavoured liquor.</title>
        <authorList>
            <person name="Lu L."/>
        </authorList>
    </citation>
    <scope>NUCLEOTIDE SEQUENCE [LARGE SCALE GENOMIC DNA]</scope>
    <source>
        <strain evidence="5 6">LZLJ-3</strain>
    </source>
</reference>
<dbReference type="SUPFAM" id="SSF51206">
    <property type="entry name" value="cAMP-binding domain-like"/>
    <property type="match status" value="1"/>
</dbReference>
<dbReference type="PROSITE" id="PS50042">
    <property type="entry name" value="CNMP_BINDING_3"/>
    <property type="match status" value="1"/>
</dbReference>
<dbReference type="GO" id="GO:0006355">
    <property type="term" value="P:regulation of DNA-templated transcription"/>
    <property type="evidence" value="ECO:0007669"/>
    <property type="project" value="InterPro"/>
</dbReference>
<keyword evidence="6" id="KW-1185">Reference proteome</keyword>
<name>A0A7M2RJ22_9FIRM</name>
<organism evidence="5 6">
    <name type="scientific">Blautia liquoris</name>
    <dbReference type="NCBI Taxonomy" id="2779518"/>
    <lineage>
        <taxon>Bacteria</taxon>
        <taxon>Bacillati</taxon>
        <taxon>Bacillota</taxon>
        <taxon>Clostridia</taxon>
        <taxon>Lachnospirales</taxon>
        <taxon>Lachnospiraceae</taxon>
        <taxon>Blautia</taxon>
    </lineage>
</organism>
<gene>
    <name evidence="5" type="ORF">INP51_05080</name>
</gene>
<dbReference type="KEGG" id="bliq:INP51_05080"/>